<dbReference type="InterPro" id="IPR017938">
    <property type="entry name" value="Riboflavin_synthase-like_b-brl"/>
</dbReference>
<evidence type="ECO:0000259" key="6">
    <source>
        <dbReference type="Pfam" id="PF00970"/>
    </source>
</evidence>
<dbReference type="STRING" id="9749.A0A2Y9MTV5"/>
<feature type="non-terminal residue" evidence="8">
    <location>
        <position position="137"/>
    </location>
</feature>
<sequence>MLYIRSSDLNYLIAKIVENVGKIEIVLKKKENTSWKCLDHPLENHNSLIPKKDTGLYYRKCQLISKEDVTHDTKLFCLMLPPSTHLQLPTGLHVYFKLTITGTEIVKPYTPVSDSLFSEFKEPVLPNNKYIYFFFFS</sequence>
<comment type="cofactor">
    <cofactor evidence="1 5">
        <name>FAD</name>
        <dbReference type="ChEBI" id="CHEBI:57692"/>
    </cofactor>
</comment>
<dbReference type="AlphaFoldDB" id="A0A2Y9MTV5"/>
<evidence type="ECO:0000256" key="1">
    <source>
        <dbReference type="ARBA" id="ARBA00001974"/>
    </source>
</evidence>
<evidence type="ECO:0000313" key="8">
    <source>
        <dbReference type="RefSeq" id="XP_022422412.1"/>
    </source>
</evidence>
<dbReference type="GeneID" id="111171052"/>
<reference evidence="8" key="1">
    <citation type="submission" date="2025-08" db="UniProtKB">
        <authorList>
            <consortium name="RefSeq"/>
        </authorList>
    </citation>
    <scope>IDENTIFICATION</scope>
    <source>
        <tissue evidence="8">Blood</tissue>
    </source>
</reference>
<evidence type="ECO:0000256" key="2">
    <source>
        <dbReference type="ARBA" id="ARBA00022630"/>
    </source>
</evidence>
<feature type="binding site" evidence="5">
    <location>
        <position position="108"/>
    </location>
    <ligand>
        <name>FAD</name>
        <dbReference type="ChEBI" id="CHEBI:57692"/>
    </ligand>
</feature>
<keyword evidence="3 5" id="KW-0274">FAD</keyword>
<dbReference type="GO" id="GO:0016491">
    <property type="term" value="F:oxidoreductase activity"/>
    <property type="evidence" value="ECO:0007669"/>
    <property type="project" value="UniProtKB-KW"/>
</dbReference>
<dbReference type="FunFam" id="2.40.30.10:FF:000063">
    <property type="entry name" value="Cytochrome b5 reductase 4"/>
    <property type="match status" value="1"/>
</dbReference>
<organism evidence="7 8">
    <name type="scientific">Delphinapterus leucas</name>
    <name type="common">Beluga whale</name>
    <dbReference type="NCBI Taxonomy" id="9749"/>
    <lineage>
        <taxon>Eukaryota</taxon>
        <taxon>Metazoa</taxon>
        <taxon>Chordata</taxon>
        <taxon>Craniata</taxon>
        <taxon>Vertebrata</taxon>
        <taxon>Euteleostomi</taxon>
        <taxon>Mammalia</taxon>
        <taxon>Eutheria</taxon>
        <taxon>Laurasiatheria</taxon>
        <taxon>Artiodactyla</taxon>
        <taxon>Whippomorpha</taxon>
        <taxon>Cetacea</taxon>
        <taxon>Odontoceti</taxon>
        <taxon>Monodontidae</taxon>
        <taxon>Delphinapterus</taxon>
    </lineage>
</organism>
<dbReference type="SUPFAM" id="SSF63380">
    <property type="entry name" value="Riboflavin synthase domain-like"/>
    <property type="match status" value="1"/>
</dbReference>
<keyword evidence="4" id="KW-0560">Oxidoreductase</keyword>
<dbReference type="InterPro" id="IPR008333">
    <property type="entry name" value="Cbr1-like_FAD-bd_dom"/>
</dbReference>
<keyword evidence="7" id="KW-1185">Reference proteome</keyword>
<keyword evidence="2 5" id="KW-0285">Flavoprotein</keyword>
<dbReference type="RefSeq" id="XP_022422412.1">
    <property type="nucleotide sequence ID" value="XM_022566704.1"/>
</dbReference>
<dbReference type="Pfam" id="PF00970">
    <property type="entry name" value="FAD_binding_6"/>
    <property type="match status" value="1"/>
</dbReference>
<accession>A0A2Y9MTV5</accession>
<dbReference type="Gene3D" id="2.40.30.10">
    <property type="entry name" value="Translation factors"/>
    <property type="match status" value="1"/>
</dbReference>
<dbReference type="KEGG" id="dle:111171052"/>
<feature type="domain" description="Flavoprotein pyridine nucleotide cytochrome reductase-like FAD-binding" evidence="6">
    <location>
        <begin position="60"/>
        <end position="115"/>
    </location>
</feature>
<evidence type="ECO:0000256" key="3">
    <source>
        <dbReference type="ARBA" id="ARBA00022827"/>
    </source>
</evidence>
<feature type="binding site" evidence="5">
    <location>
        <position position="109"/>
    </location>
    <ligand>
        <name>FAD</name>
        <dbReference type="ChEBI" id="CHEBI:57692"/>
    </ligand>
</feature>
<dbReference type="InterPro" id="IPR001834">
    <property type="entry name" value="CBR-like"/>
</dbReference>
<protein>
    <submittedName>
        <fullName evidence="8">Cytochrome b5 reductase 4-like</fullName>
    </submittedName>
</protein>
<name>A0A2Y9MTV5_DELLE</name>
<evidence type="ECO:0000313" key="7">
    <source>
        <dbReference type="Proteomes" id="UP000248483"/>
    </source>
</evidence>
<dbReference type="InParanoid" id="A0A2Y9MTV5"/>
<dbReference type="PANTHER" id="PTHR19370">
    <property type="entry name" value="NADH-CYTOCHROME B5 REDUCTASE"/>
    <property type="match status" value="1"/>
</dbReference>
<gene>
    <name evidence="8" type="primary">LOC111171052</name>
</gene>
<evidence type="ECO:0000256" key="5">
    <source>
        <dbReference type="PIRSR" id="PIRSR601834-1"/>
    </source>
</evidence>
<dbReference type="Proteomes" id="UP000248483">
    <property type="component" value="Unplaced"/>
</dbReference>
<evidence type="ECO:0000256" key="4">
    <source>
        <dbReference type="ARBA" id="ARBA00023002"/>
    </source>
</evidence>
<proteinExistence type="predicted"/>